<evidence type="ECO:0000256" key="5">
    <source>
        <dbReference type="ARBA" id="ARBA00022833"/>
    </source>
</evidence>
<dbReference type="Gene3D" id="1.10.290.10">
    <property type="entry name" value="Topoisomerase I, domain 4"/>
    <property type="match status" value="1"/>
</dbReference>
<proteinExistence type="inferred from homology"/>
<comment type="caution">
    <text evidence="10">Lacks conserved residue(s) required for the propagation of feature annotation.</text>
</comment>
<dbReference type="Gene3D" id="3.30.65.10">
    <property type="entry name" value="Bacterial Topoisomerase I, domain 1"/>
    <property type="match status" value="3"/>
</dbReference>
<dbReference type="PROSITE" id="PS00396">
    <property type="entry name" value="TOPO_IA_1"/>
    <property type="match status" value="1"/>
</dbReference>
<evidence type="ECO:0000256" key="3">
    <source>
        <dbReference type="ARBA" id="ARBA00022723"/>
    </source>
</evidence>
<evidence type="ECO:0000313" key="14">
    <source>
        <dbReference type="EMBL" id="MYE38469.1"/>
    </source>
</evidence>
<feature type="compositionally biased region" description="Basic and acidic residues" evidence="11">
    <location>
        <begin position="333"/>
        <end position="349"/>
    </location>
</feature>
<evidence type="ECO:0000256" key="10">
    <source>
        <dbReference type="HAMAP-Rule" id="MF_00952"/>
    </source>
</evidence>
<dbReference type="InterPro" id="IPR005733">
    <property type="entry name" value="TopoI_bac-type"/>
</dbReference>
<feature type="site" description="Interaction with DNA" evidence="10">
    <location>
        <position position="293"/>
    </location>
</feature>
<dbReference type="Gene3D" id="2.70.20.10">
    <property type="entry name" value="Topoisomerase I, domain 3"/>
    <property type="match status" value="1"/>
</dbReference>
<dbReference type="CDD" id="cd03363">
    <property type="entry name" value="TOPRIM_TopoIA_TopoI"/>
    <property type="match status" value="1"/>
</dbReference>
<comment type="catalytic activity">
    <reaction evidence="1 10">
        <text>ATP-independent breakage of single-stranded DNA, followed by passage and rejoining.</text>
        <dbReference type="EC" id="5.6.2.1"/>
    </reaction>
</comment>
<dbReference type="Gene3D" id="3.40.50.140">
    <property type="match status" value="1"/>
</dbReference>
<dbReference type="CDD" id="cd00186">
    <property type="entry name" value="TOP1Ac"/>
    <property type="match status" value="1"/>
</dbReference>
<protein>
    <recommendedName>
        <fullName evidence="10">DNA topoisomerase 1</fullName>
        <ecNumber evidence="10">5.6.2.1</ecNumber>
    </recommendedName>
    <alternativeName>
        <fullName evidence="10">DNA topoisomerase I</fullName>
    </alternativeName>
</protein>
<dbReference type="NCBIfam" id="TIGR01051">
    <property type="entry name" value="topA_bact"/>
    <property type="match status" value="1"/>
</dbReference>
<feature type="site" description="Interaction with DNA" evidence="10">
    <location>
        <position position="152"/>
    </location>
</feature>
<evidence type="ECO:0000256" key="8">
    <source>
        <dbReference type="ARBA" id="ARBA00023125"/>
    </source>
</evidence>
<evidence type="ECO:0000259" key="12">
    <source>
        <dbReference type="PROSITE" id="PS50880"/>
    </source>
</evidence>
<dbReference type="InterPro" id="IPR003601">
    <property type="entry name" value="Topo_IA_2"/>
</dbReference>
<dbReference type="InterPro" id="IPR023405">
    <property type="entry name" value="Topo_IA_core_domain"/>
</dbReference>
<feature type="site" description="Interaction with DNA" evidence="10">
    <location>
        <position position="31"/>
    </location>
</feature>
<feature type="domain" description="Topo IA-type catalytic" evidence="13">
    <location>
        <begin position="126"/>
        <end position="552"/>
    </location>
</feature>
<comment type="function">
    <text evidence="10">Releases the supercoiling and torsional tension of DNA, which is introduced during the DNA replication and transcription, by transiently cleaving and rejoining one strand of the DNA duplex. Introduces a single-strand break via transesterification at a target site in duplex DNA. The scissile phosphodiester is attacked by the catalytic tyrosine of the enzyme, resulting in the formation of a DNA-(5'-phosphotyrosyl)-enzyme intermediate and the expulsion of a 3'-OH DNA strand. The free DNA strand then undergoes passage around the unbroken strand, thus removing DNA supercoils. Finally, in the religation step, the DNA 3'-OH attacks the covalent intermediate to expel the active-site tyrosine and restore the DNA phosphodiester backbone.</text>
</comment>
<dbReference type="InterPro" id="IPR013498">
    <property type="entry name" value="Topo_IA_Znf"/>
</dbReference>
<dbReference type="InterPro" id="IPR000380">
    <property type="entry name" value="Topo_IA"/>
</dbReference>
<keyword evidence="6" id="KW-0460">Magnesium</keyword>
<evidence type="ECO:0000256" key="6">
    <source>
        <dbReference type="ARBA" id="ARBA00022842"/>
    </source>
</evidence>
<dbReference type="SMART" id="SM00436">
    <property type="entry name" value="TOP1Bc"/>
    <property type="match status" value="1"/>
</dbReference>
<feature type="active site" description="O-(5'-phospho-DNA)-tyrosine intermediate" evidence="10">
    <location>
        <position position="291"/>
    </location>
</feature>
<feature type="site" description="Interaction with DNA" evidence="10">
    <location>
        <position position="136"/>
    </location>
</feature>
<keyword evidence="8 10" id="KW-0238">DNA-binding</keyword>
<name>A0A845DAJ2_9BACT</name>
<dbReference type="PANTHER" id="PTHR42785">
    <property type="entry name" value="DNA TOPOISOMERASE, TYPE IA, CORE"/>
    <property type="match status" value="1"/>
</dbReference>
<dbReference type="SMART" id="SM00437">
    <property type="entry name" value="TOP1Ac"/>
    <property type="match status" value="1"/>
</dbReference>
<dbReference type="PANTHER" id="PTHR42785:SF1">
    <property type="entry name" value="DNA TOPOISOMERASE"/>
    <property type="match status" value="1"/>
</dbReference>
<accession>A0A845DAJ2</accession>
<dbReference type="InterPro" id="IPR003602">
    <property type="entry name" value="Topo_IA_DNA-bd_dom"/>
</dbReference>
<evidence type="ECO:0000256" key="11">
    <source>
        <dbReference type="SAM" id="MobiDB-lite"/>
    </source>
</evidence>
<gene>
    <name evidence="10 14" type="primary">topA</name>
    <name evidence="14" type="ORF">F4X82_03050</name>
</gene>
<keyword evidence="4" id="KW-0863">Zinc-finger</keyword>
<feature type="region of interest" description="Disordered" evidence="11">
    <location>
        <begin position="333"/>
        <end position="358"/>
    </location>
</feature>
<dbReference type="AlphaFoldDB" id="A0A845DAJ2"/>
<evidence type="ECO:0000256" key="2">
    <source>
        <dbReference type="ARBA" id="ARBA00009446"/>
    </source>
</evidence>
<keyword evidence="9 10" id="KW-0413">Isomerase</keyword>
<dbReference type="InterPro" id="IPR034149">
    <property type="entry name" value="TOPRIM_TopoI"/>
</dbReference>
<dbReference type="PROSITE" id="PS50880">
    <property type="entry name" value="TOPRIM"/>
    <property type="match status" value="1"/>
</dbReference>
<sequence length="802" mass="91461">MPLIIVESPTKAKTISRFLGKNYSVLSSYGHVRDLQKKSLGIDVEKNFEPQYIVPEKAQDNIKALQKKVKTNKEVILATDEDREGEAIAWHLDTVLNLHGKAKRIVFHEITETAIQEALKNPRKIDTDMVDAQQARRVLDRIVGFKLSPFLWDKITMGLSAGRVQSVALRRIVEKEREIQAFKQKEYWTIIGQFKAKKSSSVFEASLESKEGKKIKQFDITTEKQAHKIVDELKQSSFHIASVQQKEKKKSPNPPFITSTLQQTAGALLGYTPKRTMMLAQALYEKGLITYHRTDSFNIAQSAISDVRGYIQKEMGTEYLPATARFYKKKSKGAQEAHESIRPAFDTRHPFSKRHPDKIKIDTPHKKLYTLIWQRFVACQMKDAIQMATTVDIQASSGYVLRANGSVLQFDGFTKIYPTKLSENILPHLTKDEEVQRKKITPNQHFTQPPARYSEQALVKDLEERGIGRPSTYASIISTIQERNYVTRNQQKKLEPTEIGTLVNDMMVEHFPKIVDIDFTSHMEEQLDQIAHGKEKWQKTVGEFYNPFMKNLEKKTQEVKKPTQKTDKTCTKCGEPMEKKMSRYGWFYACTAYPQCKHTESTEEDAGKELNIKCNECGKAMTKKRGKYGVFLGCSGYPDCKNIINLDQDENPIDQESKEETKPCKKCGKPMVKKMGRFGAFLGCSGYPDCKSIEPLLPESSKELAIPEVYCPKCIEGIVTLKFTKTRRYFYGCNKYPACDFALWDRPVIKKIPGTTDQKIVKCTACETGVMVENKGETCSNKECKNHAKAKSTTRKTKAKKI</sequence>
<dbReference type="GO" id="GO:0003917">
    <property type="term" value="F:DNA topoisomerase type I (single strand cut, ATP-independent) activity"/>
    <property type="evidence" value="ECO:0007669"/>
    <property type="project" value="UniProtKB-UniRule"/>
</dbReference>
<keyword evidence="5" id="KW-0862">Zinc</keyword>
<dbReference type="InterPro" id="IPR013825">
    <property type="entry name" value="Topo_IA_cen_sub2"/>
</dbReference>
<dbReference type="EC" id="5.6.2.1" evidence="10"/>
<feature type="site" description="Interaction with DNA" evidence="10">
    <location>
        <position position="483"/>
    </location>
</feature>
<comment type="caution">
    <text evidence="14">The sequence shown here is derived from an EMBL/GenBank/DDBJ whole genome shotgun (WGS) entry which is preliminary data.</text>
</comment>
<dbReference type="InterPro" id="IPR023406">
    <property type="entry name" value="Topo_IA_AS"/>
</dbReference>
<feature type="site" description="Interaction with DNA" evidence="10">
    <location>
        <position position="140"/>
    </location>
</feature>
<dbReference type="Gene3D" id="1.10.460.10">
    <property type="entry name" value="Topoisomerase I, domain 2"/>
    <property type="match status" value="1"/>
</dbReference>
<dbReference type="SUPFAM" id="SSF56712">
    <property type="entry name" value="Prokaryotic type I DNA topoisomerase"/>
    <property type="match status" value="1"/>
</dbReference>
<dbReference type="EMBL" id="VXOY01000026">
    <property type="protein sequence ID" value="MYE38469.1"/>
    <property type="molecule type" value="Genomic_DNA"/>
</dbReference>
<organism evidence="14 15">
    <name type="scientific">Candidatus Spechtbacteria bacterium SB0662_bin_43</name>
    <dbReference type="NCBI Taxonomy" id="2604897"/>
    <lineage>
        <taxon>Bacteria</taxon>
        <taxon>Candidatus Spechtiibacteriota</taxon>
    </lineage>
</organism>
<dbReference type="InterPro" id="IPR028612">
    <property type="entry name" value="Topoisom_1_IA"/>
</dbReference>
<dbReference type="GO" id="GO:0006265">
    <property type="term" value="P:DNA topological change"/>
    <property type="evidence" value="ECO:0007669"/>
    <property type="project" value="UniProtKB-UniRule"/>
</dbReference>
<evidence type="ECO:0000313" key="15">
    <source>
        <dbReference type="Proteomes" id="UP000449092"/>
    </source>
</evidence>
<keyword evidence="3" id="KW-0479">Metal-binding</keyword>
<dbReference type="Pfam" id="PF01131">
    <property type="entry name" value="Topoisom_bac"/>
    <property type="match status" value="1"/>
</dbReference>
<feature type="region of interest" description="Interaction with DNA" evidence="10">
    <location>
        <begin position="160"/>
        <end position="165"/>
    </location>
</feature>
<dbReference type="GO" id="GO:0005694">
    <property type="term" value="C:chromosome"/>
    <property type="evidence" value="ECO:0007669"/>
    <property type="project" value="InterPro"/>
</dbReference>
<feature type="site" description="Interaction with DNA" evidence="10">
    <location>
        <position position="137"/>
    </location>
</feature>
<feature type="domain" description="Toprim" evidence="12">
    <location>
        <begin position="1"/>
        <end position="111"/>
    </location>
</feature>
<dbReference type="InterPro" id="IPR013826">
    <property type="entry name" value="Topo_IA_cen_sub3"/>
</dbReference>
<dbReference type="Pfam" id="PF01751">
    <property type="entry name" value="Toprim"/>
    <property type="match status" value="1"/>
</dbReference>
<evidence type="ECO:0000256" key="4">
    <source>
        <dbReference type="ARBA" id="ARBA00022771"/>
    </source>
</evidence>
<comment type="subunit">
    <text evidence="10">Monomer.</text>
</comment>
<keyword evidence="7 10" id="KW-0799">Topoisomerase</keyword>
<dbReference type="InterPro" id="IPR006171">
    <property type="entry name" value="TOPRIM_dom"/>
</dbReference>
<evidence type="ECO:0000256" key="9">
    <source>
        <dbReference type="ARBA" id="ARBA00023235"/>
    </source>
</evidence>
<evidence type="ECO:0000256" key="7">
    <source>
        <dbReference type="ARBA" id="ARBA00023029"/>
    </source>
</evidence>
<dbReference type="Proteomes" id="UP000449092">
    <property type="component" value="Unassembled WGS sequence"/>
</dbReference>
<evidence type="ECO:0000256" key="1">
    <source>
        <dbReference type="ARBA" id="ARBA00000213"/>
    </source>
</evidence>
<dbReference type="Pfam" id="PF01396">
    <property type="entry name" value="Zn_ribbon_Top1"/>
    <property type="match status" value="4"/>
</dbReference>
<dbReference type="PRINTS" id="PR00417">
    <property type="entry name" value="PRTPISMRASEI"/>
</dbReference>
<dbReference type="HAMAP" id="MF_00952">
    <property type="entry name" value="Topoisom_1_prok"/>
    <property type="match status" value="1"/>
</dbReference>
<dbReference type="PROSITE" id="PS52039">
    <property type="entry name" value="TOPO_IA_2"/>
    <property type="match status" value="1"/>
</dbReference>
<dbReference type="InterPro" id="IPR013497">
    <property type="entry name" value="Topo_IA_cen"/>
</dbReference>
<evidence type="ECO:0000259" key="13">
    <source>
        <dbReference type="PROSITE" id="PS52039"/>
    </source>
</evidence>
<reference evidence="14 15" key="1">
    <citation type="submission" date="2019-09" db="EMBL/GenBank/DDBJ databases">
        <title>Characterisation of the sponge microbiome using genome-centric metagenomics.</title>
        <authorList>
            <person name="Engelberts J.P."/>
            <person name="Robbins S.J."/>
            <person name="De Goeij J.M."/>
            <person name="Aranda M."/>
            <person name="Bell S.C."/>
            <person name="Webster N.S."/>
        </authorList>
    </citation>
    <scope>NUCLEOTIDE SEQUENCE [LARGE SCALE GENOMIC DNA]</scope>
    <source>
        <strain evidence="14">SB0662_bin_43</strain>
    </source>
</reference>
<dbReference type="SUPFAM" id="SSF57783">
    <property type="entry name" value="Zinc beta-ribbon"/>
    <property type="match status" value="3"/>
</dbReference>
<dbReference type="GO" id="GO:0003677">
    <property type="term" value="F:DNA binding"/>
    <property type="evidence" value="ECO:0007669"/>
    <property type="project" value="UniProtKB-KW"/>
</dbReference>
<comment type="similarity">
    <text evidence="2 10">Belongs to the type IA topoisomerase family.</text>
</comment>
<dbReference type="InterPro" id="IPR013824">
    <property type="entry name" value="Topo_IA_cen_sub1"/>
</dbReference>
<dbReference type="GO" id="GO:0008270">
    <property type="term" value="F:zinc ion binding"/>
    <property type="evidence" value="ECO:0007669"/>
    <property type="project" value="UniProtKB-KW"/>
</dbReference>
<dbReference type="SMART" id="SM00493">
    <property type="entry name" value="TOPRIM"/>
    <property type="match status" value="1"/>
</dbReference>